<protein>
    <submittedName>
        <fullName evidence="1">Uncharacterized protein</fullName>
    </submittedName>
</protein>
<dbReference type="Proteomes" id="UP000184073">
    <property type="component" value="Unassembled WGS sequence"/>
</dbReference>
<accession>A0A1L9PI85</accession>
<dbReference type="AlphaFoldDB" id="A0A1L9PI85"/>
<sequence>MDSIRLVRTVGGEREGFLCSCWVRHRDLFFPGSPHTGVLIGPEFEVSFLGSSPSQPGAIPVSLWQSSPAPLTHRPTYLHKFFCVPPPPPAPHRLLSSFTHHIWPIPQFPLYSTPFLQSGSAAEGGTTVGIILGRKFW</sequence>
<gene>
    <name evidence="1" type="ORF">ASPVEDRAFT_624401</name>
</gene>
<proteinExistence type="predicted"/>
<evidence type="ECO:0000313" key="1">
    <source>
        <dbReference type="EMBL" id="OJJ01244.1"/>
    </source>
</evidence>
<dbReference type="EMBL" id="KV878128">
    <property type="protein sequence ID" value="OJJ01244.1"/>
    <property type="molecule type" value="Genomic_DNA"/>
</dbReference>
<organism evidence="1 2">
    <name type="scientific">Aspergillus versicolor CBS 583.65</name>
    <dbReference type="NCBI Taxonomy" id="1036611"/>
    <lineage>
        <taxon>Eukaryota</taxon>
        <taxon>Fungi</taxon>
        <taxon>Dikarya</taxon>
        <taxon>Ascomycota</taxon>
        <taxon>Pezizomycotina</taxon>
        <taxon>Eurotiomycetes</taxon>
        <taxon>Eurotiomycetidae</taxon>
        <taxon>Eurotiales</taxon>
        <taxon>Aspergillaceae</taxon>
        <taxon>Aspergillus</taxon>
        <taxon>Aspergillus subgen. Nidulantes</taxon>
    </lineage>
</organism>
<reference evidence="2" key="1">
    <citation type="journal article" date="2017" name="Genome Biol.">
        <title>Comparative genomics reveals high biological diversity and specific adaptations in the industrially and medically important fungal genus Aspergillus.</title>
        <authorList>
            <person name="de Vries R.P."/>
            <person name="Riley R."/>
            <person name="Wiebenga A."/>
            <person name="Aguilar-Osorio G."/>
            <person name="Amillis S."/>
            <person name="Uchima C.A."/>
            <person name="Anderluh G."/>
            <person name="Asadollahi M."/>
            <person name="Askin M."/>
            <person name="Barry K."/>
            <person name="Battaglia E."/>
            <person name="Bayram O."/>
            <person name="Benocci T."/>
            <person name="Braus-Stromeyer S.A."/>
            <person name="Caldana C."/>
            <person name="Canovas D."/>
            <person name="Cerqueira G.C."/>
            <person name="Chen F."/>
            <person name="Chen W."/>
            <person name="Choi C."/>
            <person name="Clum A."/>
            <person name="Dos Santos R.A."/>
            <person name="Damasio A.R."/>
            <person name="Diallinas G."/>
            <person name="Emri T."/>
            <person name="Fekete E."/>
            <person name="Flipphi M."/>
            <person name="Freyberg S."/>
            <person name="Gallo A."/>
            <person name="Gournas C."/>
            <person name="Habgood R."/>
            <person name="Hainaut M."/>
            <person name="Harispe M.L."/>
            <person name="Henrissat B."/>
            <person name="Hilden K.S."/>
            <person name="Hope R."/>
            <person name="Hossain A."/>
            <person name="Karabika E."/>
            <person name="Karaffa L."/>
            <person name="Karanyi Z."/>
            <person name="Krasevec N."/>
            <person name="Kuo A."/>
            <person name="Kusch H."/>
            <person name="LaButti K."/>
            <person name="Lagendijk E.L."/>
            <person name="Lapidus A."/>
            <person name="Levasseur A."/>
            <person name="Lindquist E."/>
            <person name="Lipzen A."/>
            <person name="Logrieco A.F."/>
            <person name="MacCabe A."/>
            <person name="Maekelae M.R."/>
            <person name="Malavazi I."/>
            <person name="Melin P."/>
            <person name="Meyer V."/>
            <person name="Mielnichuk N."/>
            <person name="Miskei M."/>
            <person name="Molnar A.P."/>
            <person name="Mule G."/>
            <person name="Ngan C.Y."/>
            <person name="Orejas M."/>
            <person name="Orosz E."/>
            <person name="Ouedraogo J.P."/>
            <person name="Overkamp K.M."/>
            <person name="Park H.-S."/>
            <person name="Perrone G."/>
            <person name="Piumi F."/>
            <person name="Punt P.J."/>
            <person name="Ram A.F."/>
            <person name="Ramon A."/>
            <person name="Rauscher S."/>
            <person name="Record E."/>
            <person name="Riano-Pachon D.M."/>
            <person name="Robert V."/>
            <person name="Roehrig J."/>
            <person name="Ruller R."/>
            <person name="Salamov A."/>
            <person name="Salih N.S."/>
            <person name="Samson R.A."/>
            <person name="Sandor E."/>
            <person name="Sanguinetti M."/>
            <person name="Schuetze T."/>
            <person name="Sepcic K."/>
            <person name="Shelest E."/>
            <person name="Sherlock G."/>
            <person name="Sophianopoulou V."/>
            <person name="Squina F.M."/>
            <person name="Sun H."/>
            <person name="Susca A."/>
            <person name="Todd R.B."/>
            <person name="Tsang A."/>
            <person name="Unkles S.E."/>
            <person name="van de Wiele N."/>
            <person name="van Rossen-Uffink D."/>
            <person name="Oliveira J.V."/>
            <person name="Vesth T.C."/>
            <person name="Visser J."/>
            <person name="Yu J.-H."/>
            <person name="Zhou M."/>
            <person name="Andersen M.R."/>
            <person name="Archer D.B."/>
            <person name="Baker S.E."/>
            <person name="Benoit I."/>
            <person name="Brakhage A.A."/>
            <person name="Braus G.H."/>
            <person name="Fischer R."/>
            <person name="Frisvad J.C."/>
            <person name="Goldman G.H."/>
            <person name="Houbraken J."/>
            <person name="Oakley B."/>
            <person name="Pocsi I."/>
            <person name="Scazzocchio C."/>
            <person name="Seiboth B."/>
            <person name="vanKuyk P.A."/>
            <person name="Wortman J."/>
            <person name="Dyer P.S."/>
            <person name="Grigoriev I.V."/>
        </authorList>
    </citation>
    <scope>NUCLEOTIDE SEQUENCE [LARGE SCALE GENOMIC DNA]</scope>
    <source>
        <strain evidence="2">CBS 583.65</strain>
    </source>
</reference>
<dbReference type="RefSeq" id="XP_040667006.1">
    <property type="nucleotide sequence ID" value="XM_040815614.1"/>
</dbReference>
<dbReference type="VEuPathDB" id="FungiDB:ASPVEDRAFT_624401"/>
<name>A0A1L9PI85_ASPVE</name>
<dbReference type="GeneID" id="63731125"/>
<evidence type="ECO:0000313" key="2">
    <source>
        <dbReference type="Proteomes" id="UP000184073"/>
    </source>
</evidence>
<keyword evidence="2" id="KW-1185">Reference proteome</keyword>